<dbReference type="InterPro" id="IPR013783">
    <property type="entry name" value="Ig-like_fold"/>
</dbReference>
<dbReference type="InterPro" id="IPR007110">
    <property type="entry name" value="Ig-like_dom"/>
</dbReference>
<dbReference type="PROSITE" id="PS50853">
    <property type="entry name" value="FN3"/>
    <property type="match status" value="1"/>
</dbReference>
<dbReference type="PROSITE" id="PS50835">
    <property type="entry name" value="IG_LIKE"/>
    <property type="match status" value="1"/>
</dbReference>
<dbReference type="Pfam" id="PF13927">
    <property type="entry name" value="Ig_3"/>
    <property type="match status" value="1"/>
</dbReference>
<dbReference type="SUPFAM" id="SSF48726">
    <property type="entry name" value="Immunoglobulin"/>
    <property type="match status" value="1"/>
</dbReference>
<dbReference type="SUPFAM" id="SSF49265">
    <property type="entry name" value="Fibronectin type III"/>
    <property type="match status" value="1"/>
</dbReference>
<gene>
    <name evidence="3" type="ORF">ACAOBT_LOCUS12463</name>
</gene>
<dbReference type="AlphaFoldDB" id="A0A9P0KLU1"/>
<accession>A0A9P0KLU1</accession>
<dbReference type="InterPro" id="IPR003961">
    <property type="entry name" value="FN3_dom"/>
</dbReference>
<dbReference type="Gene3D" id="2.60.40.10">
    <property type="entry name" value="Immunoglobulins"/>
    <property type="match status" value="2"/>
</dbReference>
<dbReference type="CDD" id="cd00096">
    <property type="entry name" value="Ig"/>
    <property type="match status" value="1"/>
</dbReference>
<protein>
    <submittedName>
        <fullName evidence="3">Uncharacterized protein</fullName>
    </submittedName>
</protein>
<proteinExistence type="predicted"/>
<dbReference type="InterPro" id="IPR036179">
    <property type="entry name" value="Ig-like_dom_sf"/>
</dbReference>
<dbReference type="EMBL" id="CAKOFQ010006854">
    <property type="protein sequence ID" value="CAH1977121.1"/>
    <property type="molecule type" value="Genomic_DNA"/>
</dbReference>
<dbReference type="InterPro" id="IPR036116">
    <property type="entry name" value="FN3_sf"/>
</dbReference>
<dbReference type="Proteomes" id="UP001152888">
    <property type="component" value="Unassembled WGS sequence"/>
</dbReference>
<evidence type="ECO:0000259" key="2">
    <source>
        <dbReference type="PROSITE" id="PS50853"/>
    </source>
</evidence>
<dbReference type="PANTHER" id="PTHR23278">
    <property type="entry name" value="SIDESTEP PROTEIN"/>
    <property type="match status" value="1"/>
</dbReference>
<dbReference type="OrthoDB" id="10006996at2759"/>
<organism evidence="3 4">
    <name type="scientific">Acanthoscelides obtectus</name>
    <name type="common">Bean weevil</name>
    <name type="synonym">Bruchus obtectus</name>
    <dbReference type="NCBI Taxonomy" id="200917"/>
    <lineage>
        <taxon>Eukaryota</taxon>
        <taxon>Metazoa</taxon>
        <taxon>Ecdysozoa</taxon>
        <taxon>Arthropoda</taxon>
        <taxon>Hexapoda</taxon>
        <taxon>Insecta</taxon>
        <taxon>Pterygota</taxon>
        <taxon>Neoptera</taxon>
        <taxon>Endopterygota</taxon>
        <taxon>Coleoptera</taxon>
        <taxon>Polyphaga</taxon>
        <taxon>Cucujiformia</taxon>
        <taxon>Chrysomeloidea</taxon>
        <taxon>Chrysomelidae</taxon>
        <taxon>Bruchinae</taxon>
        <taxon>Bruchini</taxon>
        <taxon>Acanthoscelides</taxon>
    </lineage>
</organism>
<evidence type="ECO:0000313" key="4">
    <source>
        <dbReference type="Proteomes" id="UP001152888"/>
    </source>
</evidence>
<dbReference type="CDD" id="cd00063">
    <property type="entry name" value="FN3"/>
    <property type="match status" value="1"/>
</dbReference>
<feature type="domain" description="Fibronectin type-III" evidence="2">
    <location>
        <begin position="138"/>
        <end position="229"/>
    </location>
</feature>
<evidence type="ECO:0000259" key="1">
    <source>
        <dbReference type="PROSITE" id="PS50835"/>
    </source>
</evidence>
<dbReference type="PANTHER" id="PTHR23278:SF31">
    <property type="entry name" value="SIDESTEP II, ISOFORM A"/>
    <property type="match status" value="1"/>
</dbReference>
<name>A0A9P0KLU1_ACAOB</name>
<comment type="caution">
    <text evidence="3">The sequence shown here is derived from an EMBL/GenBank/DDBJ whole genome shotgun (WGS) entry which is preliminary data.</text>
</comment>
<evidence type="ECO:0000313" key="3">
    <source>
        <dbReference type="EMBL" id="CAH1977121.1"/>
    </source>
</evidence>
<sequence length="238" mass="26549">MSFCLGVPVGEICRDKFELQDWNSVELHRKLTTDAPVCKTNKTIVVGASRGESVDIVCEIESDPPARSYRWKFNNSGETLEVSSERFASTSNGSISILRYTPVSELDYGSLTCWASNRVGHQVQPCVFQVVAAGKPFPVKNCTFSNQTTNSMEVFCLPGFDGGLPQHFLLEFYISESGRPRFNMTSYTEPYFFLENLEPDMTFRIVVFAVNSKGRSPGVTLEGVTFRDAEKRTGNLCS</sequence>
<reference evidence="3" key="1">
    <citation type="submission" date="2022-03" db="EMBL/GenBank/DDBJ databases">
        <authorList>
            <person name="Sayadi A."/>
        </authorList>
    </citation>
    <scope>NUCLEOTIDE SEQUENCE</scope>
</reference>
<keyword evidence="4" id="KW-1185">Reference proteome</keyword>
<feature type="domain" description="Ig-like" evidence="1">
    <location>
        <begin position="36"/>
        <end position="124"/>
    </location>
</feature>